<reference evidence="2" key="1">
    <citation type="submission" date="2024-01" db="EMBL/GenBank/DDBJ databases">
        <authorList>
            <person name="Webb A."/>
        </authorList>
    </citation>
    <scope>NUCLEOTIDE SEQUENCE</scope>
    <source>
        <strain evidence="2">Pm1</strain>
    </source>
</reference>
<gene>
    <name evidence="2" type="ORF">PM001_LOCUS20930</name>
</gene>
<sequence length="91" mass="10114">MNWGRESLRRDEEDSNPPPKAPGGSVLPRRYCICLAATQRLVCHGEGSIPAKPDSLATEGVGIRVRERRRYGVPWNPCPVSKDGLYWSPVP</sequence>
<name>A0AAV1UMP8_9STRA</name>
<accession>A0AAV1UMP8</accession>
<dbReference type="EMBL" id="CAKLBY020000222">
    <property type="protein sequence ID" value="CAK7935780.1"/>
    <property type="molecule type" value="Genomic_DNA"/>
</dbReference>
<organism evidence="2 3">
    <name type="scientific">Peronospora matthiolae</name>
    <dbReference type="NCBI Taxonomy" id="2874970"/>
    <lineage>
        <taxon>Eukaryota</taxon>
        <taxon>Sar</taxon>
        <taxon>Stramenopiles</taxon>
        <taxon>Oomycota</taxon>
        <taxon>Peronosporomycetes</taxon>
        <taxon>Peronosporales</taxon>
        <taxon>Peronosporaceae</taxon>
        <taxon>Peronospora</taxon>
    </lineage>
</organism>
<evidence type="ECO:0000313" key="2">
    <source>
        <dbReference type="EMBL" id="CAK7935780.1"/>
    </source>
</evidence>
<evidence type="ECO:0000256" key="1">
    <source>
        <dbReference type="SAM" id="MobiDB-lite"/>
    </source>
</evidence>
<feature type="region of interest" description="Disordered" evidence="1">
    <location>
        <begin position="1"/>
        <end position="27"/>
    </location>
</feature>
<feature type="compositionally biased region" description="Basic and acidic residues" evidence="1">
    <location>
        <begin position="1"/>
        <end position="12"/>
    </location>
</feature>
<protein>
    <submittedName>
        <fullName evidence="2">Uncharacterized protein</fullName>
    </submittedName>
</protein>
<dbReference type="Proteomes" id="UP001162060">
    <property type="component" value="Unassembled WGS sequence"/>
</dbReference>
<proteinExistence type="predicted"/>
<comment type="caution">
    <text evidence="2">The sequence shown here is derived from an EMBL/GenBank/DDBJ whole genome shotgun (WGS) entry which is preliminary data.</text>
</comment>
<dbReference type="AlphaFoldDB" id="A0AAV1UMP8"/>
<evidence type="ECO:0000313" key="3">
    <source>
        <dbReference type="Proteomes" id="UP001162060"/>
    </source>
</evidence>